<protein>
    <submittedName>
        <fullName evidence="1">Uncharacterized protein</fullName>
    </submittedName>
</protein>
<name>A0A382H2L6_9ZZZZ</name>
<dbReference type="AlphaFoldDB" id="A0A382H2L6"/>
<organism evidence="1">
    <name type="scientific">marine metagenome</name>
    <dbReference type="NCBI Taxonomy" id="408172"/>
    <lineage>
        <taxon>unclassified sequences</taxon>
        <taxon>metagenomes</taxon>
        <taxon>ecological metagenomes</taxon>
    </lineage>
</organism>
<accession>A0A382H2L6</accession>
<evidence type="ECO:0000313" key="1">
    <source>
        <dbReference type="EMBL" id="SVB81033.1"/>
    </source>
</evidence>
<dbReference type="PROSITE" id="PS51257">
    <property type="entry name" value="PROKAR_LIPOPROTEIN"/>
    <property type="match status" value="1"/>
</dbReference>
<gene>
    <name evidence="1" type="ORF">METZ01_LOCUS233887</name>
</gene>
<sequence>MKNKLFWLALIVGTLALIGSCKKSDDTTATATTASCAGSGITETTCSNSASGTITGIAGDNSSVSLSGIFSPYHYYGHTGINGVDNATDCIDNATIIASQSPPTGANSMISNRAITSSSSFSDRRFFYSDSSCSSEIVQMAFGYTGLTVGDNVTSLDTSVDGSTYPSDATKVTYTQTCKNLKASSDAGVTYLKNFYSDIEGFDPQSGTTYQCVIPGQSADYALWHIHDGSEYDSLVFEEGSSGYPDNWSSSANTYTKLP</sequence>
<proteinExistence type="predicted"/>
<dbReference type="EMBL" id="UINC01058591">
    <property type="protein sequence ID" value="SVB81033.1"/>
    <property type="molecule type" value="Genomic_DNA"/>
</dbReference>
<reference evidence="1" key="1">
    <citation type="submission" date="2018-05" db="EMBL/GenBank/DDBJ databases">
        <authorList>
            <person name="Lanie J.A."/>
            <person name="Ng W.-L."/>
            <person name="Kazmierczak K.M."/>
            <person name="Andrzejewski T.M."/>
            <person name="Davidsen T.M."/>
            <person name="Wayne K.J."/>
            <person name="Tettelin H."/>
            <person name="Glass J.I."/>
            <person name="Rusch D."/>
            <person name="Podicherti R."/>
            <person name="Tsui H.-C.T."/>
            <person name="Winkler M.E."/>
        </authorList>
    </citation>
    <scope>NUCLEOTIDE SEQUENCE</scope>
</reference>